<keyword evidence="1" id="KW-1133">Transmembrane helix</keyword>
<organism evidence="2 3">
    <name type="scientific">Scleropages formosus</name>
    <name type="common">Asian bonytongue</name>
    <name type="synonym">Osteoglossum formosum</name>
    <dbReference type="NCBI Taxonomy" id="113540"/>
    <lineage>
        <taxon>Eukaryota</taxon>
        <taxon>Metazoa</taxon>
        <taxon>Chordata</taxon>
        <taxon>Craniata</taxon>
        <taxon>Vertebrata</taxon>
        <taxon>Euteleostomi</taxon>
        <taxon>Actinopterygii</taxon>
        <taxon>Neopterygii</taxon>
        <taxon>Teleostei</taxon>
        <taxon>Osteoglossocephala</taxon>
        <taxon>Osteoglossomorpha</taxon>
        <taxon>Osteoglossiformes</taxon>
        <taxon>Osteoglossidae</taxon>
        <taxon>Scleropages</taxon>
    </lineage>
</organism>
<feature type="transmembrane region" description="Helical" evidence="1">
    <location>
        <begin position="6"/>
        <end position="26"/>
    </location>
</feature>
<protein>
    <submittedName>
        <fullName evidence="2">Uncharacterized protein</fullName>
    </submittedName>
</protein>
<evidence type="ECO:0000313" key="2">
    <source>
        <dbReference type="Ensembl" id="ENSSFOP00015046932.1"/>
    </source>
</evidence>
<proteinExistence type="predicted"/>
<reference evidence="2" key="3">
    <citation type="submission" date="2025-09" db="UniProtKB">
        <authorList>
            <consortium name="Ensembl"/>
        </authorList>
    </citation>
    <scope>IDENTIFICATION</scope>
</reference>
<reference evidence="2 3" key="1">
    <citation type="submission" date="2019-04" db="EMBL/GenBank/DDBJ databases">
        <authorList>
            <consortium name="Wellcome Sanger Institute Data Sharing"/>
        </authorList>
    </citation>
    <scope>NUCLEOTIDE SEQUENCE [LARGE SCALE GENOMIC DNA]</scope>
</reference>
<evidence type="ECO:0000313" key="3">
    <source>
        <dbReference type="Proteomes" id="UP000694397"/>
    </source>
</evidence>
<accession>A0A8C9TAQ9</accession>
<evidence type="ECO:0000256" key="1">
    <source>
        <dbReference type="SAM" id="Phobius"/>
    </source>
</evidence>
<keyword evidence="3" id="KW-1185">Reference proteome</keyword>
<sequence>MSTPTSGTASLLAMGFPPICLISLNLDVTRLNMREEIYQPMSTTACPEWGRSEERGHTQDGMPGLMTTRLYITSI</sequence>
<dbReference type="Proteomes" id="UP000694397">
    <property type="component" value="Chromosome 6"/>
</dbReference>
<keyword evidence="1" id="KW-0812">Transmembrane</keyword>
<reference evidence="2" key="2">
    <citation type="submission" date="2025-08" db="UniProtKB">
        <authorList>
            <consortium name="Ensembl"/>
        </authorList>
    </citation>
    <scope>IDENTIFICATION</scope>
</reference>
<dbReference type="Ensembl" id="ENSSFOT00015066070.1">
    <property type="protein sequence ID" value="ENSSFOP00015046932.1"/>
    <property type="gene ID" value="ENSSFOG00015032766.1"/>
</dbReference>
<dbReference type="AlphaFoldDB" id="A0A8C9TAQ9"/>
<keyword evidence="1" id="KW-0472">Membrane</keyword>
<name>A0A8C9TAQ9_SCLFO</name>